<proteinExistence type="predicted"/>
<reference evidence="1 2" key="1">
    <citation type="submission" date="2019-04" db="EMBL/GenBank/DDBJ databases">
        <title>Draft genome sequence of Youngimonas vesicularis.</title>
        <authorList>
            <person name="Hameed A."/>
        </authorList>
    </citation>
    <scope>NUCLEOTIDE SEQUENCE [LARGE SCALE GENOMIC DNA]</scope>
    <source>
        <strain evidence="1 2">CC-AMW-E</strain>
    </source>
</reference>
<dbReference type="Proteomes" id="UP000306113">
    <property type="component" value="Unassembled WGS sequence"/>
</dbReference>
<comment type="caution">
    <text evidence="1">The sequence shown here is derived from an EMBL/GenBank/DDBJ whole genome shotgun (WGS) entry which is preliminary data.</text>
</comment>
<dbReference type="EMBL" id="SSMD01000001">
    <property type="protein sequence ID" value="THD76282.1"/>
    <property type="molecule type" value="Genomic_DNA"/>
</dbReference>
<evidence type="ECO:0000313" key="1">
    <source>
        <dbReference type="EMBL" id="THD76282.1"/>
    </source>
</evidence>
<protein>
    <submittedName>
        <fullName evidence="1">Uncharacterized protein</fullName>
    </submittedName>
</protein>
<evidence type="ECO:0000313" key="2">
    <source>
        <dbReference type="Proteomes" id="UP000306113"/>
    </source>
</evidence>
<keyword evidence="2" id="KW-1185">Reference proteome</keyword>
<dbReference type="OrthoDB" id="7864931at2"/>
<dbReference type="RefSeq" id="WP_136337227.1">
    <property type="nucleotide sequence ID" value="NZ_SSMD01000001.1"/>
</dbReference>
<name>A0A4S3MCJ7_9RHOB</name>
<organism evidence="1 2">
    <name type="scientific">Thalassobius vesicularis</name>
    <dbReference type="NCBI Taxonomy" id="1294297"/>
    <lineage>
        <taxon>Bacteria</taxon>
        <taxon>Pseudomonadati</taxon>
        <taxon>Pseudomonadota</taxon>
        <taxon>Alphaproteobacteria</taxon>
        <taxon>Rhodobacterales</taxon>
        <taxon>Roseobacteraceae</taxon>
        <taxon>Thalassovita</taxon>
    </lineage>
</organism>
<accession>A0A4S3MCJ7</accession>
<dbReference type="AlphaFoldDB" id="A0A4S3MCJ7"/>
<gene>
    <name evidence="1" type="ORF">E7681_00100</name>
</gene>
<sequence>MFAEFIETLVEHGKGIHAFRKCAAQARSMAGTTDNAAACFLLATVAEEFVENNERQPTTTREATAAFERFTRYVSMLENASQNGPEAFLSALNTIAKDQAKQAETA</sequence>